<accession>A0A076G877</accession>
<organism evidence="1 2">
    <name type="scientific">Mycobacterium phage Sparky</name>
    <dbReference type="NCBI Taxonomy" id="1527493"/>
    <lineage>
        <taxon>Viruses</taxon>
        <taxon>Duplodnaviria</taxon>
        <taxon>Heunggongvirae</taxon>
        <taxon>Uroviricota</taxon>
        <taxon>Caudoviricetes</taxon>
        <taxon>Sparkyvirus</taxon>
        <taxon>Sparkyvirus sparky</taxon>
    </lineage>
</organism>
<dbReference type="GeneID" id="23680217"/>
<proteinExistence type="predicted"/>
<evidence type="ECO:0000313" key="1">
    <source>
        <dbReference type="EMBL" id="AII28194.1"/>
    </source>
</evidence>
<dbReference type="RefSeq" id="YP_009125429.1">
    <property type="nucleotide sequence ID" value="NC_026597.1"/>
</dbReference>
<protein>
    <submittedName>
        <fullName evidence="1">Uncharacterized protein</fullName>
    </submittedName>
</protein>
<evidence type="ECO:0000313" key="2">
    <source>
        <dbReference type="Proteomes" id="UP000028659"/>
    </source>
</evidence>
<keyword evidence="2" id="KW-1185">Reference proteome</keyword>
<gene>
    <name evidence="1" type="primary">50</name>
    <name evidence="1" type="ORF">PBI_SPARKY_50</name>
</gene>
<dbReference type="EMBL" id="KM083128">
    <property type="protein sequence ID" value="AII28194.1"/>
    <property type="molecule type" value="Genomic_DNA"/>
</dbReference>
<dbReference type="Proteomes" id="UP000028659">
    <property type="component" value="Genome"/>
</dbReference>
<reference evidence="1 2" key="1">
    <citation type="submission" date="2014-07" db="EMBL/GenBank/DDBJ databases">
        <authorList>
            <person name="Simmons-Yager K."/>
            <person name="Taylor B.J."/>
            <person name="Thorniley A.J."/>
            <person name="Dasenko M.A."/>
            <person name="Denver D.R."/>
            <person name="Garcia-Ruiz H."/>
            <person name="Hoyer J.S."/>
            <person name="Jogdeo S."/>
            <person name="Sullivan C.M."/>
            <person name="Peterson M.R."/>
            <person name="Rowley E.R."/>
            <person name="Schnitzler C.E."/>
            <person name="Vining K.J."/>
            <person name="Almabruk K.H."/>
            <person name="Banawas S."/>
            <person name="Beatty C."/>
            <person name="Bullock C.J."/>
            <person name="Cappellazzi J.E."/>
            <person name="Chagani S.E."/>
            <person name="Chatterjee P."/>
            <person name="Cram E.D."/>
            <person name="Elorriaga M.E.S.T.E.F.A."/>
            <person name="Esser M."/>
            <person name="Fellows E.J."/>
            <person name="Garcia G.R."/>
            <person name="Gullaba J.M."/>
            <person name="Kinsley M.A."/>
            <person name="Luo F."/>
            <person name="Mcginnis M."/>
            <person name="Paquette C.E."/>
            <person name="Reddekopp R.L."/>
            <person name="Rosen K.L."/>
            <person name="Sahlfeld L.M."/>
            <person name="Vondras A.M."/>
            <person name="Wang J.X."/>
            <person name="Weiss E.S."/>
            <person name="Wernick R."/>
            <person name="Abuelizz H.A."/>
            <person name="Amaro Y."/>
            <person name="Archer C.L."/>
            <person name="Basu A."/>
            <person name="Bellinger M.R."/>
            <person name="Johnson S.F."/>
            <person name="Kitchen S.A."/>
            <person name="Li M."/>
            <person name="Morey-Castro K.E."/>
            <person name="Lavalleur H.J."/>
            <person name="Rangel L.J."/>
            <person name="Ree J.F."/>
            <person name="Shay S.D."/>
            <person name="Sheng Y."/>
            <person name="Smyth J.C."/>
            <person name="Stamm E.A."/>
            <person name="Taylor C.R."/>
            <person name="Vining O.B."/>
            <person name="Wanzeck K.M."/>
            <person name="Watson G."/>
            <person name="Bruck A.J."/>
            <person name="Anders K.R."/>
            <person name="Braun M.A."/>
            <person name="Delesalle V.A."/>
            <person name="Hughes L.E."/>
            <person name="Ware V.C."/>
            <person name="Bradley K.W."/>
            <person name="Barker L.P."/>
            <person name="Asai D.J."/>
            <person name="Bowman C.A."/>
            <person name="Russell D.A."/>
            <person name="Pope W.H."/>
            <person name="Jacobs-Sera D."/>
            <person name="Hendrix R.W."/>
            <person name="Hatfull G.F."/>
        </authorList>
    </citation>
    <scope>NUCLEOTIDE SEQUENCE [LARGE SCALE GENOMIC DNA]</scope>
</reference>
<sequence length="70" mass="7286">MLTGTALRTAARLVDRTLNTLWPVRHAERGHAAATAAATPLPELASTAVLTTTGCATNRSAGHPTRPRQG</sequence>
<dbReference type="KEGG" id="vg:23680217"/>
<name>A0A076G877_9CAUD</name>